<dbReference type="Proteomes" id="UP000287171">
    <property type="component" value="Unassembled WGS sequence"/>
</dbReference>
<evidence type="ECO:0000313" key="1">
    <source>
        <dbReference type="EMBL" id="GCE26500.1"/>
    </source>
</evidence>
<name>A0A402B578_9CHLR</name>
<protein>
    <submittedName>
        <fullName evidence="1">Uncharacterized protein</fullName>
    </submittedName>
</protein>
<keyword evidence="2" id="KW-1185">Reference proteome</keyword>
<reference evidence="2" key="1">
    <citation type="submission" date="2018-12" db="EMBL/GenBank/DDBJ databases">
        <title>Tengunoibacter tsumagoiensis gen. nov., sp. nov., Dictyobacter kobayashii sp. nov., D. alpinus sp. nov., and D. joshuensis sp. nov. and description of Dictyobacteraceae fam. nov. within the order Ktedonobacterales isolated from Tengu-no-mugimeshi.</title>
        <authorList>
            <person name="Wang C.M."/>
            <person name="Zheng Y."/>
            <person name="Sakai Y."/>
            <person name="Toyoda A."/>
            <person name="Minakuchi Y."/>
            <person name="Abe K."/>
            <person name="Yokota A."/>
            <person name="Yabe S."/>
        </authorList>
    </citation>
    <scope>NUCLEOTIDE SEQUENCE [LARGE SCALE GENOMIC DNA]</scope>
    <source>
        <strain evidence="2">Uno16</strain>
    </source>
</reference>
<proteinExistence type="predicted"/>
<evidence type="ECO:0000313" key="2">
    <source>
        <dbReference type="Proteomes" id="UP000287171"/>
    </source>
</evidence>
<gene>
    <name evidence="1" type="ORF">KDA_19840</name>
</gene>
<accession>A0A402B578</accession>
<sequence>MYKLFMRIGTHAAASLYKTQGQCTSAGKSIVYLSTSALLYLHKLYLGEIYFLKRDG</sequence>
<dbReference type="AlphaFoldDB" id="A0A402B578"/>
<organism evidence="1 2">
    <name type="scientific">Dictyobacter alpinus</name>
    <dbReference type="NCBI Taxonomy" id="2014873"/>
    <lineage>
        <taxon>Bacteria</taxon>
        <taxon>Bacillati</taxon>
        <taxon>Chloroflexota</taxon>
        <taxon>Ktedonobacteria</taxon>
        <taxon>Ktedonobacterales</taxon>
        <taxon>Dictyobacteraceae</taxon>
        <taxon>Dictyobacter</taxon>
    </lineage>
</organism>
<comment type="caution">
    <text evidence="1">The sequence shown here is derived from an EMBL/GenBank/DDBJ whole genome shotgun (WGS) entry which is preliminary data.</text>
</comment>
<dbReference type="EMBL" id="BIFT01000001">
    <property type="protein sequence ID" value="GCE26500.1"/>
    <property type="molecule type" value="Genomic_DNA"/>
</dbReference>